<dbReference type="Proteomes" id="UP000186004">
    <property type="component" value="Unassembled WGS sequence"/>
</dbReference>
<organism evidence="1 2">
    <name type="scientific">Micromonospora avicenniae</name>
    <dbReference type="NCBI Taxonomy" id="1198245"/>
    <lineage>
        <taxon>Bacteria</taxon>
        <taxon>Bacillati</taxon>
        <taxon>Actinomycetota</taxon>
        <taxon>Actinomycetes</taxon>
        <taxon>Micromonosporales</taxon>
        <taxon>Micromonosporaceae</taxon>
        <taxon>Micromonospora</taxon>
    </lineage>
</organism>
<evidence type="ECO:0000313" key="1">
    <source>
        <dbReference type="EMBL" id="SIS04380.1"/>
    </source>
</evidence>
<keyword evidence="2" id="KW-1185">Reference proteome</keyword>
<reference evidence="1 2" key="1">
    <citation type="submission" date="2017-01" db="EMBL/GenBank/DDBJ databases">
        <authorList>
            <person name="Mah S.A."/>
            <person name="Swanson W.J."/>
            <person name="Moy G.W."/>
            <person name="Vacquier V.D."/>
        </authorList>
    </citation>
    <scope>NUCLEOTIDE SEQUENCE [LARGE SCALE GENOMIC DNA]</scope>
    <source>
        <strain evidence="1 2">DSM 45758</strain>
    </source>
</reference>
<dbReference type="AlphaFoldDB" id="A0A1N7FVL2"/>
<dbReference type="RefSeq" id="WP_076474241.1">
    <property type="nucleotide sequence ID" value="NZ_FTNF01000055.1"/>
</dbReference>
<sequence length="98" mass="10819">MVSPHRRAIPRTVTDVLLWLLASDVVAAHQPQPHWPDRCGNLRCAGEAYPCPPARDAHLARQAAIRPQSRPGGRARVSMPAYQVTGWFQPARTHPQAA</sequence>
<dbReference type="EMBL" id="FTNF01000055">
    <property type="protein sequence ID" value="SIS04380.1"/>
    <property type="molecule type" value="Genomic_DNA"/>
</dbReference>
<gene>
    <name evidence="1" type="ORF">SAMN05444858_1551</name>
</gene>
<evidence type="ECO:0000313" key="2">
    <source>
        <dbReference type="Proteomes" id="UP000186004"/>
    </source>
</evidence>
<accession>A0A1N7FVL2</accession>
<dbReference type="OrthoDB" id="3405846at2"/>
<protein>
    <submittedName>
        <fullName evidence="1">Uncharacterized protein</fullName>
    </submittedName>
</protein>
<name>A0A1N7FVL2_9ACTN</name>
<proteinExistence type="predicted"/>